<dbReference type="Gene3D" id="2.80.10.50">
    <property type="match status" value="1"/>
</dbReference>
<feature type="chain" id="PRO_5039133670" description="Kunitz type trypsin inhibitor / Alpha-fucosidase" evidence="6">
    <location>
        <begin position="21"/>
        <end position="203"/>
    </location>
</feature>
<name>A0A9D5BJX2_PEA</name>
<dbReference type="Proteomes" id="UP001058974">
    <property type="component" value="Chromosome 1"/>
</dbReference>
<dbReference type="InterPro" id="IPR002160">
    <property type="entry name" value="Prot_inh_Kunz-lg"/>
</dbReference>
<dbReference type="GO" id="GO:0004867">
    <property type="term" value="F:serine-type endopeptidase inhibitor activity"/>
    <property type="evidence" value="ECO:0007669"/>
    <property type="project" value="UniProtKB-KW"/>
</dbReference>
<dbReference type="AlphaFoldDB" id="A0A9D5BJX2"/>
<dbReference type="SMART" id="SM00452">
    <property type="entry name" value="STI"/>
    <property type="match status" value="1"/>
</dbReference>
<keyword evidence="4" id="KW-0722">Serine protease inhibitor</keyword>
<gene>
    <name evidence="7" type="ORF">KIW84_013208</name>
</gene>
<comment type="caution">
    <text evidence="7">The sequence shown here is derived from an EMBL/GenBank/DDBJ whole genome shotgun (WGS) entry which is preliminary data.</text>
</comment>
<keyword evidence="2" id="KW-0964">Secreted</keyword>
<dbReference type="Gramene" id="PSAT_LOCUS5465-2">
    <property type="protein sequence ID" value="CAL5185015.1"/>
    <property type="gene ID" value="PSAT_LOCUS5465"/>
</dbReference>
<reference evidence="7 8" key="1">
    <citation type="journal article" date="2022" name="Nat. Genet.">
        <title>Improved pea reference genome and pan-genome highlight genomic features and evolutionary characteristics.</title>
        <authorList>
            <person name="Yang T."/>
            <person name="Liu R."/>
            <person name="Luo Y."/>
            <person name="Hu S."/>
            <person name="Wang D."/>
            <person name="Wang C."/>
            <person name="Pandey M.K."/>
            <person name="Ge S."/>
            <person name="Xu Q."/>
            <person name="Li N."/>
            <person name="Li G."/>
            <person name="Huang Y."/>
            <person name="Saxena R.K."/>
            <person name="Ji Y."/>
            <person name="Li M."/>
            <person name="Yan X."/>
            <person name="He Y."/>
            <person name="Liu Y."/>
            <person name="Wang X."/>
            <person name="Xiang C."/>
            <person name="Varshney R.K."/>
            <person name="Ding H."/>
            <person name="Gao S."/>
            <person name="Zong X."/>
        </authorList>
    </citation>
    <scope>NUCLEOTIDE SEQUENCE [LARGE SCALE GENOMIC DNA]</scope>
    <source>
        <strain evidence="7 8">cv. Zhongwan 6</strain>
    </source>
</reference>
<keyword evidence="8" id="KW-1185">Reference proteome</keyword>
<dbReference type="PANTHER" id="PTHR33107:SF21">
    <property type="entry name" value="KUNITZ FAMILY TRYPSIN AND PROTEASE INHIBITOR PROTEIN"/>
    <property type="match status" value="1"/>
</dbReference>
<dbReference type="CDD" id="cd23377">
    <property type="entry name" value="beta-trefoil_STI_MP4-like"/>
    <property type="match status" value="1"/>
</dbReference>
<dbReference type="Pfam" id="PF00197">
    <property type="entry name" value="Kunitz_legume"/>
    <property type="match status" value="1"/>
</dbReference>
<evidence type="ECO:0000256" key="5">
    <source>
        <dbReference type="ARBA" id="ARBA00023157"/>
    </source>
</evidence>
<evidence type="ECO:0000256" key="4">
    <source>
        <dbReference type="ARBA" id="ARBA00022900"/>
    </source>
</evidence>
<dbReference type="InterPro" id="IPR011065">
    <property type="entry name" value="Kunitz_inhibitor_STI-like_sf"/>
</dbReference>
<dbReference type="OrthoDB" id="1751999at2759"/>
<dbReference type="PRINTS" id="PR00291">
    <property type="entry name" value="KUNITZINHBTR"/>
</dbReference>
<evidence type="ECO:0000256" key="2">
    <source>
        <dbReference type="ARBA" id="ARBA00022525"/>
    </source>
</evidence>
<comment type="subcellular location">
    <subcellularLocation>
        <location evidence="1">Secreted</location>
    </subcellularLocation>
</comment>
<dbReference type="Gramene" id="PSAT_LOCUS5465_t1">
    <property type="protein sequence ID" value="CAL5185014.1"/>
    <property type="gene ID" value="PSAT_LOCUS5465"/>
</dbReference>
<keyword evidence="3" id="KW-0646">Protease inhibitor</keyword>
<sequence>MKLPLITLSFFLFSFQTTLSQEIQQVKDTNGNPIFPGGRFYIQPSIFGPTGGGVSLGETNNSACPTTVLQDYSEVINGLSVQFKIPGISPGIIFTDITRLNIVFVEKPDCVESSKWVVISDGFPRSWIGIGGVEEHGDDILDGLFSIQKHGFGYKLVFCPRFTAPPGVCHDIGRYDDENGRRLVLTDNKPFEVVFVDATESSI</sequence>
<dbReference type="Gramene" id="Psat01G0320800-T1">
    <property type="protein sequence ID" value="KAI5444837.1"/>
    <property type="gene ID" value="KIW84_013208"/>
</dbReference>
<evidence type="ECO:0008006" key="9">
    <source>
        <dbReference type="Google" id="ProtNLM"/>
    </source>
</evidence>
<evidence type="ECO:0000256" key="3">
    <source>
        <dbReference type="ARBA" id="ARBA00022690"/>
    </source>
</evidence>
<dbReference type="PANTHER" id="PTHR33107">
    <property type="entry name" value="KUNITZ TRYPSIN INHIBITOR 2"/>
    <property type="match status" value="1"/>
</dbReference>
<dbReference type="SUPFAM" id="SSF50386">
    <property type="entry name" value="STI-like"/>
    <property type="match status" value="1"/>
</dbReference>
<protein>
    <recommendedName>
        <fullName evidence="9">Kunitz type trypsin inhibitor / Alpha-fucosidase</fullName>
    </recommendedName>
</protein>
<dbReference type="GO" id="GO:0005576">
    <property type="term" value="C:extracellular region"/>
    <property type="evidence" value="ECO:0007669"/>
    <property type="project" value="UniProtKB-SubCell"/>
</dbReference>
<feature type="signal peptide" evidence="6">
    <location>
        <begin position="1"/>
        <end position="20"/>
    </location>
</feature>
<organism evidence="7 8">
    <name type="scientific">Pisum sativum</name>
    <name type="common">Garden pea</name>
    <name type="synonym">Lathyrus oleraceus</name>
    <dbReference type="NCBI Taxonomy" id="3888"/>
    <lineage>
        <taxon>Eukaryota</taxon>
        <taxon>Viridiplantae</taxon>
        <taxon>Streptophyta</taxon>
        <taxon>Embryophyta</taxon>
        <taxon>Tracheophyta</taxon>
        <taxon>Spermatophyta</taxon>
        <taxon>Magnoliopsida</taxon>
        <taxon>eudicotyledons</taxon>
        <taxon>Gunneridae</taxon>
        <taxon>Pentapetalae</taxon>
        <taxon>rosids</taxon>
        <taxon>fabids</taxon>
        <taxon>Fabales</taxon>
        <taxon>Fabaceae</taxon>
        <taxon>Papilionoideae</taxon>
        <taxon>50 kb inversion clade</taxon>
        <taxon>NPAAA clade</taxon>
        <taxon>Hologalegina</taxon>
        <taxon>IRL clade</taxon>
        <taxon>Fabeae</taxon>
        <taxon>Lathyrus</taxon>
    </lineage>
</organism>
<evidence type="ECO:0000256" key="6">
    <source>
        <dbReference type="SAM" id="SignalP"/>
    </source>
</evidence>
<proteinExistence type="predicted"/>
<evidence type="ECO:0000313" key="7">
    <source>
        <dbReference type="EMBL" id="KAI5444837.1"/>
    </source>
</evidence>
<evidence type="ECO:0000313" key="8">
    <source>
        <dbReference type="Proteomes" id="UP001058974"/>
    </source>
</evidence>
<keyword evidence="6" id="KW-0732">Signal</keyword>
<keyword evidence="5" id="KW-1015">Disulfide bond</keyword>
<evidence type="ECO:0000256" key="1">
    <source>
        <dbReference type="ARBA" id="ARBA00004613"/>
    </source>
</evidence>
<accession>A0A9D5BJX2</accession>
<dbReference type="EMBL" id="JAMSHJ010000001">
    <property type="protein sequence ID" value="KAI5444837.1"/>
    <property type="molecule type" value="Genomic_DNA"/>
</dbReference>